<evidence type="ECO:0000256" key="1">
    <source>
        <dbReference type="SAM" id="Phobius"/>
    </source>
</evidence>
<dbReference type="Pfam" id="PF00622">
    <property type="entry name" value="SPRY"/>
    <property type="match status" value="1"/>
</dbReference>
<dbReference type="STRING" id="94130.A0A2Z6QR42"/>
<gene>
    <name evidence="3" type="ORF">RclHR1_20280001</name>
</gene>
<keyword evidence="4" id="KW-1185">Reference proteome</keyword>
<dbReference type="InterPro" id="IPR013320">
    <property type="entry name" value="ConA-like_dom_sf"/>
</dbReference>
<reference evidence="3 4" key="1">
    <citation type="submission" date="2017-11" db="EMBL/GenBank/DDBJ databases">
        <title>The genome of Rhizophagus clarus HR1 reveals common genetic basis of auxotrophy among arbuscular mycorrhizal fungi.</title>
        <authorList>
            <person name="Kobayashi Y."/>
        </authorList>
    </citation>
    <scope>NUCLEOTIDE SEQUENCE [LARGE SCALE GENOMIC DNA]</scope>
    <source>
        <strain evidence="3 4">HR1</strain>
    </source>
</reference>
<feature type="transmembrane region" description="Helical" evidence="1">
    <location>
        <begin position="7"/>
        <end position="24"/>
    </location>
</feature>
<dbReference type="PROSITE" id="PS50188">
    <property type="entry name" value="B302_SPRY"/>
    <property type="match status" value="1"/>
</dbReference>
<feature type="transmembrane region" description="Helical" evidence="1">
    <location>
        <begin position="180"/>
        <end position="201"/>
    </location>
</feature>
<dbReference type="InterPro" id="IPR001870">
    <property type="entry name" value="B30.2/SPRY"/>
</dbReference>
<feature type="transmembrane region" description="Helical" evidence="1">
    <location>
        <begin position="153"/>
        <end position="173"/>
    </location>
</feature>
<name>A0A2Z6QR42_9GLOM</name>
<organism evidence="3 4">
    <name type="scientific">Rhizophagus clarus</name>
    <dbReference type="NCBI Taxonomy" id="94130"/>
    <lineage>
        <taxon>Eukaryota</taxon>
        <taxon>Fungi</taxon>
        <taxon>Fungi incertae sedis</taxon>
        <taxon>Mucoromycota</taxon>
        <taxon>Glomeromycotina</taxon>
        <taxon>Glomeromycetes</taxon>
        <taxon>Glomerales</taxon>
        <taxon>Glomeraceae</taxon>
        <taxon>Rhizophagus</taxon>
    </lineage>
</organism>
<dbReference type="SMART" id="SM00449">
    <property type="entry name" value="SPRY"/>
    <property type="match status" value="1"/>
</dbReference>
<feature type="transmembrane region" description="Helical" evidence="1">
    <location>
        <begin position="103"/>
        <end position="126"/>
    </location>
</feature>
<dbReference type="Proteomes" id="UP000247702">
    <property type="component" value="Unassembled WGS sequence"/>
</dbReference>
<sequence length="538" mass="62826">MNFIAFLIVNFAPFVIMFCNIFKFDYQHALNVPTFSDLGGIFNETNEIASKKYISQYKPVVIILGMFQFTFIVFCILFILLLKKGSWKWIKKTKLNNGEKKIYIVYQLENTLLLIVTSFLGTWILMSEVTEIFNLDQSPGLVSFDQPVIKLKIFFNIFGIITIIPITIVFIAIQKHSKILYSLFYFMSTLEVGIIIARLYIYSRDYFNFMIIIEGISQGKYDLTHVQNYTGKQFLYCITNDIIYREKFFIAIPTLFFLITLNINTILCQKYQKHIKKENEKFQIKDFFKKKIFKKILKFLEPDEQYSNILDFKEWKFTPNLSLSKIITIENNMNIIFNTKTDVMIQTNYPLFKNTITLNMDTIPTSFTQSLTEYWFYYYEITVLSNPNIDKTIIAIGLTQKNHSINRLPGCDIHSIGFHSDEGKIFHNEGYTGLTYAEKWGEVNDVIGCGYYSNFQKVFFTKNGKNLGTIHIAELSYLSYIWFPTIGSNSICNLKINFGQEEFIYKEAKGMSITGIISKDLLNRVEESENINIDFNNS</sequence>
<evidence type="ECO:0000259" key="2">
    <source>
        <dbReference type="PROSITE" id="PS50188"/>
    </source>
</evidence>
<accession>A0A2Z6QR42</accession>
<comment type="caution">
    <text evidence="3">The sequence shown here is derived from an EMBL/GenBank/DDBJ whole genome shotgun (WGS) entry which is preliminary data.</text>
</comment>
<dbReference type="SUPFAM" id="SSF49899">
    <property type="entry name" value="Concanavalin A-like lectins/glucanases"/>
    <property type="match status" value="1"/>
</dbReference>
<dbReference type="InterPro" id="IPR044736">
    <property type="entry name" value="Gid1/RanBPM/SPLA_SPRY"/>
</dbReference>
<keyword evidence="1" id="KW-1133">Transmembrane helix</keyword>
<evidence type="ECO:0000313" key="4">
    <source>
        <dbReference type="Proteomes" id="UP000247702"/>
    </source>
</evidence>
<dbReference type="Gene3D" id="2.60.120.920">
    <property type="match status" value="1"/>
</dbReference>
<keyword evidence="1" id="KW-0472">Membrane</keyword>
<keyword evidence="1" id="KW-0812">Transmembrane</keyword>
<proteinExistence type="predicted"/>
<dbReference type="CDD" id="cd12885">
    <property type="entry name" value="SPRY_RanBP_like"/>
    <property type="match status" value="1"/>
</dbReference>
<dbReference type="PANTHER" id="PTHR12864">
    <property type="entry name" value="RAN BINDING PROTEIN 9-RELATED"/>
    <property type="match status" value="1"/>
</dbReference>
<feature type="transmembrane region" description="Helical" evidence="1">
    <location>
        <begin position="248"/>
        <end position="267"/>
    </location>
</feature>
<dbReference type="InterPro" id="IPR003877">
    <property type="entry name" value="SPRY_dom"/>
</dbReference>
<feature type="domain" description="B30.2/SPRY" evidence="2">
    <location>
        <begin position="295"/>
        <end position="503"/>
    </location>
</feature>
<dbReference type="EMBL" id="BEXD01001145">
    <property type="protein sequence ID" value="GBB92587.1"/>
    <property type="molecule type" value="Genomic_DNA"/>
</dbReference>
<feature type="transmembrane region" description="Helical" evidence="1">
    <location>
        <begin position="60"/>
        <end position="82"/>
    </location>
</feature>
<protein>
    <recommendedName>
        <fullName evidence="2">B30.2/SPRY domain-containing protein</fullName>
    </recommendedName>
</protein>
<dbReference type="InterPro" id="IPR050618">
    <property type="entry name" value="Ubq-SigPath_Reg"/>
</dbReference>
<evidence type="ECO:0000313" key="3">
    <source>
        <dbReference type="EMBL" id="GBB92587.1"/>
    </source>
</evidence>
<dbReference type="AlphaFoldDB" id="A0A2Z6QR42"/>
<dbReference type="InterPro" id="IPR043136">
    <property type="entry name" value="B30.2/SPRY_sf"/>
</dbReference>